<dbReference type="Proteomes" id="UP000031623">
    <property type="component" value="Chromosome"/>
</dbReference>
<evidence type="ECO:0000259" key="5">
    <source>
        <dbReference type="PROSITE" id="PS51123"/>
    </source>
</evidence>
<protein>
    <submittedName>
        <fullName evidence="6">OmpA family protein</fullName>
    </submittedName>
</protein>
<dbReference type="HOGENOM" id="CLU_1618243_0_0_6"/>
<keyword evidence="3" id="KW-0998">Cell outer membrane</keyword>
<evidence type="ECO:0000313" key="6">
    <source>
        <dbReference type="EMBL" id="BAP58107.1"/>
    </source>
</evidence>
<proteinExistence type="predicted"/>
<evidence type="ECO:0000256" key="1">
    <source>
        <dbReference type="ARBA" id="ARBA00004442"/>
    </source>
</evidence>
<sequence>MGCAVRLRPAYMTGISFARQPESPAIVAVPINTTINTTRMQTDQGLRYTLDAVFFEVDKATLLPAGKRKIAEFSKSLQQYGSRSILIEGHTDNTGDQAYNQSLSKRRAKAVRDALVAQGISSQRLITKGFGETRPVSSNATKPGRQQNRRVEIVILNEGEVPAI</sequence>
<evidence type="ECO:0000256" key="3">
    <source>
        <dbReference type="ARBA" id="ARBA00023237"/>
    </source>
</evidence>
<dbReference type="InterPro" id="IPR036737">
    <property type="entry name" value="OmpA-like_sf"/>
</dbReference>
<accession>A0A090APC0</accession>
<feature type="domain" description="OmpA-like" evidence="5">
    <location>
        <begin position="42"/>
        <end position="159"/>
    </location>
</feature>
<dbReference type="STRING" id="40754.THII_3810"/>
<dbReference type="PANTHER" id="PTHR30329:SF21">
    <property type="entry name" value="LIPOPROTEIN YIAD-RELATED"/>
    <property type="match status" value="1"/>
</dbReference>
<dbReference type="InterPro" id="IPR050330">
    <property type="entry name" value="Bact_OuterMem_StrucFunc"/>
</dbReference>
<dbReference type="PRINTS" id="PR01023">
    <property type="entry name" value="NAFLGMOTY"/>
</dbReference>
<keyword evidence="2 4" id="KW-0472">Membrane</keyword>
<comment type="subcellular location">
    <subcellularLocation>
        <location evidence="1">Cell outer membrane</location>
    </subcellularLocation>
</comment>
<dbReference type="AlphaFoldDB" id="A0A090APC0"/>
<gene>
    <name evidence="6" type="ORF">THII_3810</name>
</gene>
<dbReference type="EMBL" id="AP014633">
    <property type="protein sequence ID" value="BAP58107.1"/>
    <property type="molecule type" value="Genomic_DNA"/>
</dbReference>
<dbReference type="InterPro" id="IPR006664">
    <property type="entry name" value="OMP_bac"/>
</dbReference>
<dbReference type="Gene3D" id="3.30.1330.60">
    <property type="entry name" value="OmpA-like domain"/>
    <property type="match status" value="1"/>
</dbReference>
<evidence type="ECO:0000256" key="2">
    <source>
        <dbReference type="ARBA" id="ARBA00023136"/>
    </source>
</evidence>
<dbReference type="InterPro" id="IPR006665">
    <property type="entry name" value="OmpA-like"/>
</dbReference>
<dbReference type="GO" id="GO:0009279">
    <property type="term" value="C:cell outer membrane"/>
    <property type="evidence" value="ECO:0007669"/>
    <property type="project" value="UniProtKB-SubCell"/>
</dbReference>
<organism evidence="6 7">
    <name type="scientific">Thioploca ingrica</name>
    <dbReference type="NCBI Taxonomy" id="40754"/>
    <lineage>
        <taxon>Bacteria</taxon>
        <taxon>Pseudomonadati</taxon>
        <taxon>Pseudomonadota</taxon>
        <taxon>Gammaproteobacteria</taxon>
        <taxon>Thiotrichales</taxon>
        <taxon>Thiotrichaceae</taxon>
        <taxon>Thioploca</taxon>
    </lineage>
</organism>
<evidence type="ECO:0000313" key="7">
    <source>
        <dbReference type="Proteomes" id="UP000031623"/>
    </source>
</evidence>
<dbReference type="CDD" id="cd07185">
    <property type="entry name" value="OmpA_C-like"/>
    <property type="match status" value="1"/>
</dbReference>
<dbReference type="PRINTS" id="PR01021">
    <property type="entry name" value="OMPADOMAIN"/>
</dbReference>
<keyword evidence="7" id="KW-1185">Reference proteome</keyword>
<dbReference type="PANTHER" id="PTHR30329">
    <property type="entry name" value="STATOR ELEMENT OF FLAGELLAR MOTOR COMPLEX"/>
    <property type="match status" value="1"/>
</dbReference>
<reference evidence="6 7" key="1">
    <citation type="journal article" date="2014" name="ISME J.">
        <title>Ecophysiology of Thioploca ingrica as revealed by the complete genome sequence supplemented with proteomic evidence.</title>
        <authorList>
            <person name="Kojima H."/>
            <person name="Ogura Y."/>
            <person name="Yamamoto N."/>
            <person name="Togashi T."/>
            <person name="Mori H."/>
            <person name="Watanabe T."/>
            <person name="Nemoto F."/>
            <person name="Kurokawa K."/>
            <person name="Hayashi T."/>
            <person name="Fukui M."/>
        </authorList>
    </citation>
    <scope>NUCLEOTIDE SEQUENCE [LARGE SCALE GENOMIC DNA]</scope>
</reference>
<dbReference type="KEGG" id="tig:THII_3810"/>
<dbReference type="PROSITE" id="PS51123">
    <property type="entry name" value="OMPA_2"/>
    <property type="match status" value="1"/>
</dbReference>
<evidence type="ECO:0000256" key="4">
    <source>
        <dbReference type="PROSITE-ProRule" id="PRU00473"/>
    </source>
</evidence>
<dbReference type="SUPFAM" id="SSF103088">
    <property type="entry name" value="OmpA-like"/>
    <property type="match status" value="1"/>
</dbReference>
<dbReference type="Pfam" id="PF00691">
    <property type="entry name" value="OmpA"/>
    <property type="match status" value="1"/>
</dbReference>
<name>A0A090APC0_9GAMM</name>